<dbReference type="EMBL" id="JABEPQ010000001">
    <property type="protein sequence ID" value="NNM45643.1"/>
    <property type="molecule type" value="Genomic_DNA"/>
</dbReference>
<dbReference type="AlphaFoldDB" id="A0A849HG77"/>
<gene>
    <name evidence="1" type="ORF">HJG52_06440</name>
</gene>
<protein>
    <submittedName>
        <fullName evidence="1">DUF3515 family protein</fullName>
    </submittedName>
</protein>
<name>A0A849HG77_9MICO</name>
<dbReference type="Pfam" id="PF12028">
    <property type="entry name" value="DUF3515"/>
    <property type="match status" value="1"/>
</dbReference>
<sequence length="138" mass="14373">MGTAGVVLYSAWSDRGVEVTVPSYAGSGCSSVRWPSEVAGEKAVATDPRSERTAAWGDPAVIASCGWPALGPTSDECIDVDGVYWVVQPLSDGAKFTTYGRDPAIVVLVPKAYAPEPLLLPAFADAAKALPDTGRRCS</sequence>
<accession>A0A849HG77</accession>
<proteinExistence type="predicted"/>
<organism evidence="1 2">
    <name type="scientific">Knoellia koreensis</name>
    <dbReference type="NCBI Taxonomy" id="2730921"/>
    <lineage>
        <taxon>Bacteria</taxon>
        <taxon>Bacillati</taxon>
        <taxon>Actinomycetota</taxon>
        <taxon>Actinomycetes</taxon>
        <taxon>Micrococcales</taxon>
        <taxon>Intrasporangiaceae</taxon>
        <taxon>Knoellia</taxon>
    </lineage>
</organism>
<keyword evidence="2" id="KW-1185">Reference proteome</keyword>
<reference evidence="1 2" key="1">
    <citation type="submission" date="2020-04" db="EMBL/GenBank/DDBJ databases">
        <title>Knoellia sp. isolate from air conditioner.</title>
        <authorList>
            <person name="Chea S."/>
            <person name="Kim D.-U."/>
        </authorList>
    </citation>
    <scope>NUCLEOTIDE SEQUENCE [LARGE SCALE GENOMIC DNA]</scope>
    <source>
        <strain evidence="1 2">DB2414S</strain>
    </source>
</reference>
<comment type="caution">
    <text evidence="1">The sequence shown here is derived from an EMBL/GenBank/DDBJ whole genome shotgun (WGS) entry which is preliminary data.</text>
</comment>
<evidence type="ECO:0000313" key="1">
    <source>
        <dbReference type="EMBL" id="NNM45643.1"/>
    </source>
</evidence>
<dbReference type="InterPro" id="IPR021903">
    <property type="entry name" value="DUF3515"/>
</dbReference>
<dbReference type="Proteomes" id="UP000588586">
    <property type="component" value="Unassembled WGS sequence"/>
</dbReference>
<evidence type="ECO:0000313" key="2">
    <source>
        <dbReference type="Proteomes" id="UP000588586"/>
    </source>
</evidence>